<keyword evidence="2" id="KW-1185">Reference proteome</keyword>
<dbReference type="EMBL" id="CP017015">
    <property type="protein sequence ID" value="AOG60962.1"/>
    <property type="molecule type" value="Genomic_DNA"/>
</dbReference>
<dbReference type="RefSeq" id="WP_069117311.1">
    <property type="nucleotide sequence ID" value="NZ_CP017015.1"/>
</dbReference>
<name>A0A1B3SM07_9MOLU</name>
<evidence type="ECO:0000313" key="2">
    <source>
        <dbReference type="Proteomes" id="UP000094378"/>
    </source>
</evidence>
<accession>A0A1B3SM07</accession>
<dbReference type="AlphaFoldDB" id="A0A1B3SM07"/>
<sequence>MEPPNNTKTAVQRLVLGKIKTLFSINIKKDVDYEYVCGKKAYFDHGYTYQYELVVKNYSKCLYGGAIIFIALPNNPI</sequence>
<organism evidence="1 2">
    <name type="scientific">Spiroplasma helicoides</name>
    <dbReference type="NCBI Taxonomy" id="216938"/>
    <lineage>
        <taxon>Bacteria</taxon>
        <taxon>Bacillati</taxon>
        <taxon>Mycoplasmatota</taxon>
        <taxon>Mollicutes</taxon>
        <taxon>Entomoplasmatales</taxon>
        <taxon>Spiroplasmataceae</taxon>
        <taxon>Spiroplasma</taxon>
    </lineage>
</organism>
<proteinExistence type="predicted"/>
<dbReference type="Proteomes" id="UP000094378">
    <property type="component" value="Chromosome"/>
</dbReference>
<dbReference type="KEGG" id="shj:SHELI_v1c10150"/>
<protein>
    <submittedName>
        <fullName evidence="1">Uncharacterized protein</fullName>
    </submittedName>
</protein>
<evidence type="ECO:0000313" key="1">
    <source>
        <dbReference type="EMBL" id="AOG60962.1"/>
    </source>
</evidence>
<gene>
    <name evidence="1" type="ORF">SHELI_v1c10150</name>
</gene>
<reference evidence="1 2" key="1">
    <citation type="submission" date="2016-08" db="EMBL/GenBank/DDBJ databases">
        <title>Complete genome sequence of Spiroplasma helicoides TABS-2 (DSM 22551).</title>
        <authorList>
            <person name="Shen W.-Y."/>
            <person name="Lo W.-S."/>
            <person name="Lai Y.-C."/>
            <person name="Kuo C.-H."/>
        </authorList>
    </citation>
    <scope>NUCLEOTIDE SEQUENCE [LARGE SCALE GENOMIC DNA]</scope>
    <source>
        <strain evidence="1 2">TABS-2</strain>
    </source>
</reference>